<dbReference type="GO" id="GO:0009793">
    <property type="term" value="P:embryo development ending in seed dormancy"/>
    <property type="evidence" value="ECO:0007669"/>
    <property type="project" value="InterPro"/>
</dbReference>
<dbReference type="PANTHER" id="PTHR33493:SF6">
    <property type="entry name" value="LATE EMBRYOGENESIS ABUNDANT PROTEIN 6"/>
    <property type="match status" value="1"/>
</dbReference>
<gene>
    <name evidence="3" type="ORF">OLEA9_A022536</name>
</gene>
<dbReference type="OrthoDB" id="914020at2759"/>
<comment type="similarity">
    <text evidence="1">Belongs to the LEA type 1 family.</text>
</comment>
<evidence type="ECO:0000313" key="3">
    <source>
        <dbReference type="EMBL" id="CAA2958256.1"/>
    </source>
</evidence>
<feature type="region of interest" description="Disordered" evidence="2">
    <location>
        <begin position="27"/>
        <end position="124"/>
    </location>
</feature>
<dbReference type="Proteomes" id="UP000594638">
    <property type="component" value="Unassembled WGS sequence"/>
</dbReference>
<dbReference type="AlphaFoldDB" id="A0A8S0PVL8"/>
<feature type="compositionally biased region" description="Basic and acidic residues" evidence="2">
    <location>
        <begin position="27"/>
        <end position="71"/>
    </location>
</feature>
<proteinExistence type="inferred from homology"/>
<reference evidence="3 4" key="1">
    <citation type="submission" date="2019-12" db="EMBL/GenBank/DDBJ databases">
        <authorList>
            <person name="Alioto T."/>
            <person name="Alioto T."/>
            <person name="Gomez Garrido J."/>
        </authorList>
    </citation>
    <scope>NUCLEOTIDE SEQUENCE [LARGE SCALE GENOMIC DNA]</scope>
</reference>
<protein>
    <submittedName>
        <fullName evidence="3">Seed maturation</fullName>
    </submittedName>
</protein>
<dbReference type="Gramene" id="OE9A022536T1">
    <property type="protein sequence ID" value="OE9A022536C1"/>
    <property type="gene ID" value="OE9A022536"/>
</dbReference>
<keyword evidence="4" id="KW-1185">Reference proteome</keyword>
<sequence>MHSVKEKASNAAASGKEHIDIMKAKAQEKVEKATSRTKEEKTIAHERRKAKEAEAKMKLHEAKAEHADEKLHGHHLHPHHEPVVGTHGHHHQPVGTADPTTGVPAPKYPLGGQFPAGPTHNKYV</sequence>
<dbReference type="EMBL" id="CACTIH010000261">
    <property type="protein sequence ID" value="CAA2958256.1"/>
    <property type="molecule type" value="Genomic_DNA"/>
</dbReference>
<evidence type="ECO:0000313" key="4">
    <source>
        <dbReference type="Proteomes" id="UP000594638"/>
    </source>
</evidence>
<dbReference type="PANTHER" id="PTHR33493">
    <property type="entry name" value="LATE EMBRYOGENESIS ABUNDANT PROTEIN 6-RELATED"/>
    <property type="match status" value="1"/>
</dbReference>
<name>A0A8S0PVL8_OLEEU</name>
<accession>A0A8S0PVL8</accession>
<comment type="caution">
    <text evidence="3">The sequence shown here is derived from an EMBL/GenBank/DDBJ whole genome shotgun (WGS) entry which is preliminary data.</text>
</comment>
<dbReference type="Pfam" id="PF03760">
    <property type="entry name" value="LEA_1"/>
    <property type="match status" value="1"/>
</dbReference>
<evidence type="ECO:0000256" key="1">
    <source>
        <dbReference type="ARBA" id="ARBA00010975"/>
    </source>
</evidence>
<evidence type="ECO:0000256" key="2">
    <source>
        <dbReference type="SAM" id="MobiDB-lite"/>
    </source>
</evidence>
<organism evidence="3 4">
    <name type="scientific">Olea europaea subsp. europaea</name>
    <dbReference type="NCBI Taxonomy" id="158383"/>
    <lineage>
        <taxon>Eukaryota</taxon>
        <taxon>Viridiplantae</taxon>
        <taxon>Streptophyta</taxon>
        <taxon>Embryophyta</taxon>
        <taxon>Tracheophyta</taxon>
        <taxon>Spermatophyta</taxon>
        <taxon>Magnoliopsida</taxon>
        <taxon>eudicotyledons</taxon>
        <taxon>Gunneridae</taxon>
        <taxon>Pentapetalae</taxon>
        <taxon>asterids</taxon>
        <taxon>lamiids</taxon>
        <taxon>Lamiales</taxon>
        <taxon>Oleaceae</taxon>
        <taxon>Oleeae</taxon>
        <taxon>Olea</taxon>
    </lineage>
</organism>
<dbReference type="InterPro" id="IPR005513">
    <property type="entry name" value="LEA_1"/>
</dbReference>